<dbReference type="Pfam" id="PF04014">
    <property type="entry name" value="MazE_antitoxin"/>
    <property type="match status" value="1"/>
</dbReference>
<dbReference type="SUPFAM" id="SSF90257">
    <property type="entry name" value="Myosin rod fragments"/>
    <property type="match status" value="1"/>
</dbReference>
<dbReference type="GO" id="GO:0003677">
    <property type="term" value="F:DNA binding"/>
    <property type="evidence" value="ECO:0007669"/>
    <property type="project" value="InterPro"/>
</dbReference>
<dbReference type="InterPro" id="IPR037914">
    <property type="entry name" value="SpoVT-AbrB_sf"/>
</dbReference>
<dbReference type="Proteomes" id="UP000244066">
    <property type="component" value="Unassembled WGS sequence"/>
</dbReference>
<proteinExistence type="predicted"/>
<dbReference type="Gene3D" id="1.10.287.1490">
    <property type="match status" value="1"/>
</dbReference>
<dbReference type="InterPro" id="IPR007159">
    <property type="entry name" value="SpoVT-AbrB_dom"/>
</dbReference>
<protein>
    <recommendedName>
        <fullName evidence="2">SpoVT-AbrB domain-containing protein</fullName>
    </recommendedName>
</protein>
<evidence type="ECO:0000313" key="4">
    <source>
        <dbReference type="Proteomes" id="UP000244066"/>
    </source>
</evidence>
<reference evidence="3 4" key="1">
    <citation type="submission" date="2017-04" db="EMBL/GenBank/DDBJ databases">
        <title>Draft Aigarchaeota genome from a New Zealand hot spring.</title>
        <authorList>
            <person name="Reysenbach A.-L."/>
            <person name="Donaho J.A."/>
            <person name="Gerhart J."/>
            <person name="Kelley J.F."/>
            <person name="Kouba K."/>
            <person name="Podar M."/>
            <person name="Stott M."/>
        </authorList>
    </citation>
    <scope>NUCLEOTIDE SEQUENCE [LARGE SCALE GENOMIC DNA]</scope>
    <source>
        <strain evidence="3">NZ13_MG1</strain>
    </source>
</reference>
<evidence type="ECO:0000259" key="2">
    <source>
        <dbReference type="SMART" id="SM00966"/>
    </source>
</evidence>
<evidence type="ECO:0000313" key="3">
    <source>
        <dbReference type="EMBL" id="PUA31064.1"/>
    </source>
</evidence>
<dbReference type="AlphaFoldDB" id="A0A2R7Y0M6"/>
<sequence>MRGHRYILLLFIALALFIPSANAEAFAMSINDGSVKIDLGYPTEVKPSTCFSVRVDVTVLKTVSNLNVHLKVIYHTASSTATLYDAYVVTSFSGGPGLAYSGVLTLCPPSTLGTLVSARINATYASGGLLQEFYMATVRDKYYSELTAELDAAKSTISALQSEVSSLRSAVSALRLEASRLRDEVSKLNELVNALEVENGLLKYRLASAEALNVQLKDNISKLDAELSSIRHSYLNLSTQYATLRDRYDSLLKSEESLRHEYENLSSDYSSLTKEYTILTTLYDELKKEYKDLRARYDDALEKIGSLQRSLKESEEEYKSLSQQYAVASWERTLVVWIAIAQAAGIAGFAVTKLSKIFKRASDRKLTKTDSKEQLCEEGKEKETEQKTDVMPVVDRLQKVLSGRRISIPAEVAEKMGLSEGSRVIVRLMEDGTLTVKKAEDGVGSKPGEGPTVQG</sequence>
<comment type="caution">
    <text evidence="3">The sequence shown here is derived from an EMBL/GenBank/DDBJ whole genome shotgun (WGS) entry which is preliminary data.</text>
</comment>
<dbReference type="SUPFAM" id="SSF89447">
    <property type="entry name" value="AbrB/MazE/MraZ-like"/>
    <property type="match status" value="1"/>
</dbReference>
<feature type="domain" description="SpoVT-AbrB" evidence="2">
    <location>
        <begin position="398"/>
        <end position="444"/>
    </location>
</feature>
<dbReference type="NCBIfam" id="TIGR01439">
    <property type="entry name" value="lp_hng_hel_AbrB"/>
    <property type="match status" value="1"/>
</dbReference>
<dbReference type="SMART" id="SM00966">
    <property type="entry name" value="SpoVT_AbrB"/>
    <property type="match status" value="1"/>
</dbReference>
<feature type="coiled-coil region" evidence="1">
    <location>
        <begin position="255"/>
        <end position="331"/>
    </location>
</feature>
<gene>
    <name evidence="3" type="ORF">B9J98_07855</name>
</gene>
<name>A0A2R7Y0M6_9ARCH</name>
<evidence type="ECO:0000256" key="1">
    <source>
        <dbReference type="SAM" id="Coils"/>
    </source>
</evidence>
<keyword evidence="1" id="KW-0175">Coiled coil</keyword>
<dbReference type="EMBL" id="NDWU01000028">
    <property type="protein sequence ID" value="PUA31064.1"/>
    <property type="molecule type" value="Genomic_DNA"/>
</dbReference>
<accession>A0A2R7Y0M6</accession>
<feature type="coiled-coil region" evidence="1">
    <location>
        <begin position="143"/>
        <end position="226"/>
    </location>
</feature>
<organism evidence="3 4">
    <name type="scientific">Candidatus Terraquivivens tikiterensis</name>
    <dbReference type="NCBI Taxonomy" id="1980982"/>
    <lineage>
        <taxon>Archaea</taxon>
        <taxon>Nitrososphaerota</taxon>
        <taxon>Candidatus Wolframiiraptoraceae</taxon>
        <taxon>Candidatus Terraquivivens</taxon>
    </lineage>
</organism>
<dbReference type="Gene3D" id="2.10.260.10">
    <property type="match status" value="1"/>
</dbReference>